<dbReference type="EMBL" id="CP012174">
    <property type="protein sequence ID" value="AKV78821.1"/>
    <property type="molecule type" value="Genomic_DNA"/>
</dbReference>
<evidence type="ECO:0000313" key="10">
    <source>
        <dbReference type="Proteomes" id="UP000062398"/>
    </source>
</evidence>
<dbReference type="EMBL" id="CP012173">
    <property type="protein sequence ID" value="AKV76569.1"/>
    <property type="molecule type" value="Genomic_DNA"/>
</dbReference>
<evidence type="ECO:0000313" key="11">
    <source>
        <dbReference type="Proteomes" id="UP000062475"/>
    </source>
</evidence>
<dbReference type="Proteomes" id="UP000029084">
    <property type="component" value="Chromosome"/>
</dbReference>
<evidence type="ECO:0000313" key="12">
    <source>
        <dbReference type="Proteomes" id="UP000068832"/>
    </source>
</evidence>
<evidence type="ECO:0000313" key="5">
    <source>
        <dbReference type="EMBL" id="AKV81066.1"/>
    </source>
</evidence>
<evidence type="ECO:0000313" key="2">
    <source>
        <dbReference type="EMBL" id="AKV74330.1"/>
    </source>
</evidence>
<dbReference type="Proteomes" id="UP000061362">
    <property type="component" value="Chromosome"/>
</dbReference>
<evidence type="ECO:0000313" key="4">
    <source>
        <dbReference type="EMBL" id="AKV78821.1"/>
    </source>
</evidence>
<dbReference type="Proteomes" id="UP000062398">
    <property type="component" value="Chromosome"/>
</dbReference>
<evidence type="ECO:0000313" key="7">
    <source>
        <dbReference type="Proteomes" id="UP000029084"/>
    </source>
</evidence>
<accession>A0A088E645</accession>
<dbReference type="Proteomes" id="UP000062475">
    <property type="component" value="Chromosome"/>
</dbReference>
<reference evidence="6 8" key="3">
    <citation type="submission" date="2015-07" db="EMBL/GenBank/DDBJ databases">
        <title>Physiological, transcriptional responses and genome re-sequencing of acid resistant extremely thermoacidophilic Metallosphaera sedula SARC-M1.</title>
        <authorList>
            <person name="Ai C."/>
            <person name="McCarthy S."/>
            <person name="Eckrich V."/>
            <person name="Rudrappa D."/>
            <person name="Qiu G."/>
            <person name="Blum P."/>
        </authorList>
    </citation>
    <scope>NUCLEOTIDE SEQUENCE [LARGE SCALE GENOMIC DNA]</scope>
    <source>
        <strain evidence="6 8">SARC-M1</strain>
    </source>
</reference>
<dbReference type="EMBL" id="CP012175">
    <property type="protein sequence ID" value="AKV81066.1"/>
    <property type="molecule type" value="Genomic_DNA"/>
</dbReference>
<reference evidence="1 7" key="1">
    <citation type="journal article" date="2014" name="J. Bacteriol.">
        <title>Role of an Archaeal PitA Transporter in the Copper and Arsenic Resistance of Metallosphaera sedula, an Extreme Thermoacidophile.</title>
        <authorList>
            <person name="McCarthy S."/>
            <person name="Ai C."/>
            <person name="Wheaton G."/>
            <person name="Tevatia R."/>
            <person name="Eckrich V."/>
            <person name="Kelly R."/>
            <person name="Blum P."/>
        </authorList>
    </citation>
    <scope>NUCLEOTIDE SEQUENCE [LARGE SCALE GENOMIC DNA]</scope>
    <source>
        <strain evidence="1 7">CuR1</strain>
    </source>
</reference>
<dbReference type="PATRIC" id="fig|43687.5.peg.1436"/>
<evidence type="ECO:0000313" key="9">
    <source>
        <dbReference type="Proteomes" id="UP000061362"/>
    </source>
</evidence>
<evidence type="ECO:0000313" key="6">
    <source>
        <dbReference type="EMBL" id="AKV83304.1"/>
    </source>
</evidence>
<proteinExistence type="predicted"/>
<reference evidence="9 10" key="2">
    <citation type="journal article" date="2015" name="Genome Announc.">
        <title>Complete Genome Sequences of Evolved Arsenate-Resistant Metallosphaera sedula Strains.</title>
        <authorList>
            <person name="Ai C."/>
            <person name="McCarthy S."/>
            <person name="Schackwitz W."/>
            <person name="Martin J."/>
            <person name="Lipzen A."/>
            <person name="Blum P."/>
        </authorList>
    </citation>
    <scope>NUCLEOTIDE SEQUENCE [LARGE SCALE GENOMIC DNA]</scope>
    <source>
        <strain evidence="4 10">ARS120-1</strain>
        <strain evidence="5 9">ARS120-2</strain>
        <strain evidence="2 12">ARS50-1</strain>
        <strain evidence="3 11">ARS50-2</strain>
    </source>
</reference>
<gene>
    <name evidence="1" type="ORF">HA72_1315</name>
    <name evidence="2" type="ORF">MsedA_1333</name>
    <name evidence="3" type="ORF">MsedB_1335</name>
    <name evidence="4" type="ORF">MsedC_1333</name>
    <name evidence="5" type="ORF">MsedD_1334</name>
    <name evidence="6" type="ORF">MsedE_1339</name>
</gene>
<evidence type="ECO:0000313" key="8">
    <source>
        <dbReference type="Proteomes" id="UP000056255"/>
    </source>
</evidence>
<organism evidence="1 7">
    <name type="scientific">Metallosphaera sedula</name>
    <dbReference type="NCBI Taxonomy" id="43687"/>
    <lineage>
        <taxon>Archaea</taxon>
        <taxon>Thermoproteota</taxon>
        <taxon>Thermoprotei</taxon>
        <taxon>Sulfolobales</taxon>
        <taxon>Sulfolobaceae</taxon>
        <taxon>Metallosphaera</taxon>
    </lineage>
</organism>
<evidence type="ECO:0000313" key="1">
    <source>
        <dbReference type="EMBL" id="AIM27458.1"/>
    </source>
</evidence>
<evidence type="ECO:0000313" key="3">
    <source>
        <dbReference type="EMBL" id="AKV76569.1"/>
    </source>
</evidence>
<dbReference type="EMBL" id="CP008822">
    <property type="protein sequence ID" value="AIM27458.1"/>
    <property type="molecule type" value="Genomic_DNA"/>
</dbReference>
<dbReference type="EMBL" id="CP012172">
    <property type="protein sequence ID" value="AKV74330.1"/>
    <property type="molecule type" value="Genomic_DNA"/>
</dbReference>
<name>A0A088E645_9CREN</name>
<protein>
    <submittedName>
        <fullName evidence="1">Uncharacterized protein</fullName>
    </submittedName>
</protein>
<dbReference type="AlphaFoldDB" id="A0A088E645"/>
<dbReference type="OrthoDB" id="43983at2157"/>
<dbReference type="GeneID" id="91755814"/>
<dbReference type="Proteomes" id="UP000056255">
    <property type="component" value="Chromosome"/>
</dbReference>
<dbReference type="RefSeq" id="WP_012021260.1">
    <property type="nucleotide sequence ID" value="NZ_CP008822.1"/>
</dbReference>
<dbReference type="Proteomes" id="UP000068832">
    <property type="component" value="Chromosome"/>
</dbReference>
<sequence length="139" mass="16020">MRTDILVFLAYKYAKDGKKDAICREMTDRRFVIVSSKKTTDLLLYLISKNIGLNAMMYVVDSNTHVSFSNVNDLNALIKEISMTLYDDDNKTFLQSVEDDGSFFFMTERKGIYVLKRLESDEFYKMCTGEEKGGSHPHV</sequence>
<dbReference type="EMBL" id="CP012176">
    <property type="protein sequence ID" value="AKV83304.1"/>
    <property type="molecule type" value="Genomic_DNA"/>
</dbReference>